<keyword evidence="3" id="KW-1185">Reference proteome</keyword>
<dbReference type="Gene3D" id="3.20.20.30">
    <property type="entry name" value="Luciferase-like domain"/>
    <property type="match status" value="2"/>
</dbReference>
<proteinExistence type="predicted"/>
<evidence type="ECO:0000259" key="1">
    <source>
        <dbReference type="Pfam" id="PF00296"/>
    </source>
</evidence>
<evidence type="ECO:0000313" key="3">
    <source>
        <dbReference type="Proteomes" id="UP000319818"/>
    </source>
</evidence>
<dbReference type="EMBL" id="VFPH01000001">
    <property type="protein sequence ID" value="TQM46006.1"/>
    <property type="molecule type" value="Genomic_DNA"/>
</dbReference>
<reference evidence="2 3" key="1">
    <citation type="submission" date="2019-06" db="EMBL/GenBank/DDBJ databases">
        <title>Sequencing the genomes of 1000 actinobacteria strains.</title>
        <authorList>
            <person name="Klenk H.-P."/>
        </authorList>
    </citation>
    <scope>NUCLEOTIDE SEQUENCE [LARGE SCALE GENOMIC DNA]</scope>
    <source>
        <strain evidence="2 3">DSM 45511</strain>
    </source>
</reference>
<dbReference type="InterPro" id="IPR019922">
    <property type="entry name" value="Lucif-like_OxRdatse_MSMEG_4141"/>
</dbReference>
<dbReference type="OrthoDB" id="4760590at2"/>
<dbReference type="InterPro" id="IPR036661">
    <property type="entry name" value="Luciferase-like_sf"/>
</dbReference>
<dbReference type="NCBIfam" id="TIGR03620">
    <property type="entry name" value="F420_MSMEG_4141"/>
    <property type="match status" value="1"/>
</dbReference>
<organism evidence="2 3">
    <name type="scientific">Pseudonocardia cypriaca</name>
    <dbReference type="NCBI Taxonomy" id="882449"/>
    <lineage>
        <taxon>Bacteria</taxon>
        <taxon>Bacillati</taxon>
        <taxon>Actinomycetota</taxon>
        <taxon>Actinomycetes</taxon>
        <taxon>Pseudonocardiales</taxon>
        <taxon>Pseudonocardiaceae</taxon>
        <taxon>Pseudonocardia</taxon>
    </lineage>
</organism>
<dbReference type="Proteomes" id="UP000319818">
    <property type="component" value="Unassembled WGS sequence"/>
</dbReference>
<gene>
    <name evidence="2" type="ORF">FB388_3410</name>
</gene>
<dbReference type="AlphaFoldDB" id="A0A543GIX3"/>
<dbReference type="GO" id="GO:0016705">
    <property type="term" value="F:oxidoreductase activity, acting on paired donors, with incorporation or reduction of molecular oxygen"/>
    <property type="evidence" value="ECO:0007669"/>
    <property type="project" value="InterPro"/>
</dbReference>
<sequence>MIEALERYGAALTVTDDLEEHARAVEGWGYTSIWVAGGQLTTLEPLLRILRATTRVAVVPGIIALDVHGPEAIAELYAEAEAIAPGRLVVGLGGPQRTQAGALAALGTALDELEAVVPRERRLLAALGPRKLDLARDRFGGAVTLLVNPEYTAWVRDRLGGGSTLVVDQLVVLDEDAQTARAAAREPLGFLSRVGGYAAAFSRMGFTDTEIREMSDGLVDATFAWGGADRVLARLREQEAAGADHVVISPLGGPGELATLERLAPSLVGS</sequence>
<evidence type="ECO:0000313" key="2">
    <source>
        <dbReference type="EMBL" id="TQM46006.1"/>
    </source>
</evidence>
<protein>
    <submittedName>
        <fullName evidence="2">Putative F420-dependent oxidoreductase</fullName>
    </submittedName>
</protein>
<dbReference type="RefSeq" id="WP_142101991.1">
    <property type="nucleotide sequence ID" value="NZ_VFPH01000001.1"/>
</dbReference>
<dbReference type="SUPFAM" id="SSF51679">
    <property type="entry name" value="Bacterial luciferase-like"/>
    <property type="match status" value="1"/>
</dbReference>
<accession>A0A543GIX3</accession>
<name>A0A543GIX3_9PSEU</name>
<dbReference type="Pfam" id="PF00296">
    <property type="entry name" value="Bac_luciferase"/>
    <property type="match status" value="1"/>
</dbReference>
<feature type="domain" description="Luciferase-like" evidence="1">
    <location>
        <begin position="14"/>
        <end position="93"/>
    </location>
</feature>
<comment type="caution">
    <text evidence="2">The sequence shown here is derived from an EMBL/GenBank/DDBJ whole genome shotgun (WGS) entry which is preliminary data.</text>
</comment>
<dbReference type="InterPro" id="IPR011251">
    <property type="entry name" value="Luciferase-like_dom"/>
</dbReference>